<dbReference type="GO" id="GO:0005737">
    <property type="term" value="C:cytoplasm"/>
    <property type="evidence" value="ECO:0007669"/>
    <property type="project" value="UniProtKB-SubCell"/>
</dbReference>
<reference evidence="9" key="1">
    <citation type="submission" date="2022-01" db="EMBL/GenBank/DDBJ databases">
        <authorList>
            <person name="King R."/>
        </authorList>
    </citation>
    <scope>NUCLEOTIDE SEQUENCE</scope>
</reference>
<dbReference type="GO" id="GO:0006611">
    <property type="term" value="P:protein export from nucleus"/>
    <property type="evidence" value="ECO:0007669"/>
    <property type="project" value="InterPro"/>
</dbReference>
<keyword evidence="5" id="KW-0963">Cytoplasm</keyword>
<evidence type="ECO:0000256" key="7">
    <source>
        <dbReference type="ARBA" id="ARBA00023242"/>
    </source>
</evidence>
<evidence type="ECO:0000256" key="1">
    <source>
        <dbReference type="ARBA" id="ARBA00004123"/>
    </source>
</evidence>
<keyword evidence="4" id="KW-0813">Transport</keyword>
<protein>
    <recommendedName>
        <fullName evidence="8">Exportin-1/Importin-beta-like domain-containing protein</fullName>
    </recommendedName>
</protein>
<evidence type="ECO:0000256" key="5">
    <source>
        <dbReference type="ARBA" id="ARBA00022490"/>
    </source>
</evidence>
<dbReference type="InterPro" id="IPR040016">
    <property type="entry name" value="XPO6"/>
</dbReference>
<dbReference type="GO" id="GO:0005049">
    <property type="term" value="F:nuclear export signal receptor activity"/>
    <property type="evidence" value="ECO:0007669"/>
    <property type="project" value="InterPro"/>
</dbReference>
<dbReference type="InterPro" id="IPR013598">
    <property type="entry name" value="Exportin-1/Importin-b-like"/>
</dbReference>
<proteinExistence type="inferred from homology"/>
<organism evidence="9 10">
    <name type="scientific">Ceutorhynchus assimilis</name>
    <name type="common">cabbage seed weevil</name>
    <dbReference type="NCBI Taxonomy" id="467358"/>
    <lineage>
        <taxon>Eukaryota</taxon>
        <taxon>Metazoa</taxon>
        <taxon>Ecdysozoa</taxon>
        <taxon>Arthropoda</taxon>
        <taxon>Hexapoda</taxon>
        <taxon>Insecta</taxon>
        <taxon>Pterygota</taxon>
        <taxon>Neoptera</taxon>
        <taxon>Endopterygota</taxon>
        <taxon>Coleoptera</taxon>
        <taxon>Polyphaga</taxon>
        <taxon>Cucujiformia</taxon>
        <taxon>Curculionidae</taxon>
        <taxon>Ceutorhynchinae</taxon>
        <taxon>Ceutorhynchus</taxon>
    </lineage>
</organism>
<comment type="subcellular location">
    <subcellularLocation>
        <location evidence="2">Cytoplasm</location>
    </subcellularLocation>
    <subcellularLocation>
        <location evidence="1">Nucleus</location>
    </subcellularLocation>
</comment>
<keyword evidence="7" id="KW-0539">Nucleus</keyword>
<dbReference type="InterPro" id="IPR011989">
    <property type="entry name" value="ARM-like"/>
</dbReference>
<name>A0A9N9QSG2_9CUCU</name>
<evidence type="ECO:0000313" key="9">
    <source>
        <dbReference type="EMBL" id="CAG9773890.1"/>
    </source>
</evidence>
<dbReference type="GO" id="GO:0005634">
    <property type="term" value="C:nucleus"/>
    <property type="evidence" value="ECO:0007669"/>
    <property type="project" value="UniProtKB-SubCell"/>
</dbReference>
<evidence type="ECO:0000313" key="10">
    <source>
        <dbReference type="Proteomes" id="UP001152799"/>
    </source>
</evidence>
<keyword evidence="6" id="KW-0653">Protein transport</keyword>
<dbReference type="PANTHER" id="PTHR21452">
    <property type="entry name" value="EXPORTIN-6"/>
    <property type="match status" value="1"/>
</dbReference>
<dbReference type="InterPro" id="IPR016024">
    <property type="entry name" value="ARM-type_fold"/>
</dbReference>
<evidence type="ECO:0000259" key="8">
    <source>
        <dbReference type="Pfam" id="PF08389"/>
    </source>
</evidence>
<evidence type="ECO:0000256" key="6">
    <source>
        <dbReference type="ARBA" id="ARBA00022927"/>
    </source>
</evidence>
<gene>
    <name evidence="9" type="ORF">CEUTPL_LOCUS14275</name>
</gene>
<dbReference type="Gene3D" id="1.25.10.10">
    <property type="entry name" value="Leucine-rich Repeat Variant"/>
    <property type="match status" value="1"/>
</dbReference>
<dbReference type="SUPFAM" id="SSF48371">
    <property type="entry name" value="ARM repeat"/>
    <property type="match status" value="1"/>
</dbReference>
<dbReference type="AlphaFoldDB" id="A0A9N9QSG2"/>
<keyword evidence="10" id="KW-1185">Reference proteome</keyword>
<evidence type="ECO:0000256" key="2">
    <source>
        <dbReference type="ARBA" id="ARBA00004496"/>
    </source>
</evidence>
<evidence type="ECO:0000256" key="3">
    <source>
        <dbReference type="ARBA" id="ARBA00009466"/>
    </source>
</evidence>
<dbReference type="Proteomes" id="UP001152799">
    <property type="component" value="Chromosome 9"/>
</dbReference>
<dbReference type="EMBL" id="OU892285">
    <property type="protein sequence ID" value="CAG9773890.1"/>
    <property type="molecule type" value="Genomic_DNA"/>
</dbReference>
<dbReference type="OrthoDB" id="10261013at2759"/>
<dbReference type="Pfam" id="PF08389">
    <property type="entry name" value="Xpo1"/>
    <property type="match status" value="1"/>
</dbReference>
<accession>A0A9N9QSG2</accession>
<sequence length="998" mass="116387">MNENDILRALENLFKEFHDPYSSNARKQEIEVQLTHIKAEPNFGSFCVYFIEQGPIASDFVIHFILQTLETLINLQWSNTDGHLKQNIKSILEMNLKSHLSPHLRNKYAKLLVEIAKIDWPDQYPNFFDIVLQMLKSSNQLTGLILLKTLCEEFMGRNATYESLNRKEKIKELLYNYIPIVFDSLHAILRNVEFTQKALSKEALNTIQIIFVWLPIKNIPGELIGTICNLMYSQHEELRLEVINTINVIFYRKCCLKGTETCFNHIYNHVVEWLRNLVSKIDNSNEFFVEKLCELLRLLIEQHFWRFELDPAFSSLDFLSKFFTYTMYLSSVECFQHCLGVWAVFFKQIKPNNTEKYLDLFSSLGSSLINKIQFSYNYQQLMGIDMVNVDQDNKSEWQYFLGFTVEIISKVAQFAPLQTINLILGSWNLYNMEYNKCEIYNNSETEHLVYILRDFATLTFTLASLAHHFYLSENEVLHKTATPIIYSLIEDTVKSASNYRKIKLQILRINNHQLTLSFIDVESELLSSLKTWLCWMETRNQQCYNGDIFLSLVLPFLKEGDQMSVKITSAAAQLFLELAKRPNNSCSLQNNVVVEFVQQVPEIKYYTSDITNTVNSAICEILLKNLKSVNEETLQRHKLLIKLFFDELTRDFRNLNHSSPEDTVRAVVTNTLPALSLIIKYCRSFNVGAKKELINAIKPTLDQALVLFPIYVKYIDVYVIFSKFFMSVLKNVQSQIGLNYTKQAMQVFFQVAVSEQQSQSLLGIQQLLNIFCAVIKELTDKTLLPDILKVCIEVIYPFISPQANENPDIYSRFLKLLYRILNFHWRHFYNSQVLMGHSAGCTDNEIVPDSPKRPELFLAVLKVFGEALLMDDIHIFQQSLKVLQELNSTKKLYYKALFRSHLLSDLLHVLLNTLLQKRHEISNDDIIFAIYSMAEVDFKVFFFTFLPQYIQNLDDINACNYQALMAHFDVNNDQDLPSFMRDLQNFAVDFHHLRKCNT</sequence>
<dbReference type="PANTHER" id="PTHR21452:SF4">
    <property type="entry name" value="EXPORTIN-6"/>
    <property type="match status" value="1"/>
</dbReference>
<feature type="domain" description="Exportin-1/Importin-beta-like" evidence="8">
    <location>
        <begin position="102"/>
        <end position="244"/>
    </location>
</feature>
<comment type="similarity">
    <text evidence="3">Belongs to the exportin family.</text>
</comment>
<evidence type="ECO:0000256" key="4">
    <source>
        <dbReference type="ARBA" id="ARBA00022448"/>
    </source>
</evidence>